<reference evidence="3" key="2">
    <citation type="submission" date="2014-09" db="EMBL/GenBank/DDBJ databases">
        <authorList>
            <person name="Mudge J."/>
            <person name="Ramaraj T."/>
            <person name="Lindquist I.E."/>
            <person name="Bharti A.K."/>
            <person name="Sundararajan A."/>
            <person name="Cameron C.T."/>
            <person name="Woodward J.E."/>
            <person name="May G.D."/>
            <person name="Brubaker C."/>
            <person name="Broadhvest J."/>
            <person name="Wilkins T.A."/>
        </authorList>
    </citation>
    <scope>NUCLEOTIDE SEQUENCE</scope>
    <source>
        <strain evidence="3">cv. AKA8401</strain>
    </source>
</reference>
<name>A0A0B0NNC7_GOSAR</name>
<dbReference type="Proteomes" id="UP000032142">
    <property type="component" value="Unassembled WGS sequence"/>
</dbReference>
<evidence type="ECO:0000313" key="3">
    <source>
        <dbReference type="Proteomes" id="UP000032142"/>
    </source>
</evidence>
<evidence type="ECO:0000313" key="1">
    <source>
        <dbReference type="EMBL" id="KHG14295.1"/>
    </source>
</evidence>
<sequence length="16" mass="1712">MHLCISPSTGPLLSKK</sequence>
<accession>A0A0B0NNC7</accession>
<keyword evidence="3" id="KW-1185">Reference proteome</keyword>
<evidence type="ECO:0000313" key="2">
    <source>
        <dbReference type="EMBL" id="KHG30753.1"/>
    </source>
</evidence>
<dbReference type="EMBL" id="KN401250">
    <property type="protein sequence ID" value="KHG14295.1"/>
    <property type="molecule type" value="Genomic_DNA"/>
</dbReference>
<reference evidence="1" key="1">
    <citation type="submission" date="2014-09" db="EMBL/GenBank/DDBJ databases">
        <title>G. arboreum L. cv. AKA8401 A2 genome assembly version 1.0.</title>
        <authorList>
            <person name="Mudge J."/>
            <person name="Ramaraj T."/>
            <person name="Lindquist I.E."/>
            <person name="Bharti A.K."/>
            <person name="Sundararajan A."/>
            <person name="Cameron C.T."/>
            <person name="Woodward J.E."/>
            <person name="May G.D."/>
            <person name="Brubaker C."/>
            <person name="Broadhvest J."/>
            <person name="Wilkins T.A."/>
        </authorList>
    </citation>
    <scope>NUCLEOTIDE SEQUENCE</scope>
</reference>
<protein>
    <submittedName>
        <fullName evidence="1">Uncharacterized protein</fullName>
    </submittedName>
</protein>
<proteinExistence type="predicted"/>
<organism evidence="1 3">
    <name type="scientific">Gossypium arboreum</name>
    <name type="common">Tree cotton</name>
    <name type="synonym">Gossypium nanking</name>
    <dbReference type="NCBI Taxonomy" id="29729"/>
    <lineage>
        <taxon>Eukaryota</taxon>
        <taxon>Viridiplantae</taxon>
        <taxon>Streptophyta</taxon>
        <taxon>Embryophyta</taxon>
        <taxon>Tracheophyta</taxon>
        <taxon>Spermatophyta</taxon>
        <taxon>Magnoliopsida</taxon>
        <taxon>eudicotyledons</taxon>
        <taxon>Gunneridae</taxon>
        <taxon>Pentapetalae</taxon>
        <taxon>rosids</taxon>
        <taxon>malvids</taxon>
        <taxon>Malvales</taxon>
        <taxon>Malvaceae</taxon>
        <taxon>Malvoideae</taxon>
        <taxon>Gossypium</taxon>
    </lineage>
</organism>
<gene>
    <name evidence="1" type="ORF">F383_20147</name>
    <name evidence="2" type="ORF">F383_36415</name>
</gene>
<dbReference type="EMBL" id="KN459889">
    <property type="protein sequence ID" value="KHG30753.1"/>
    <property type="molecule type" value="Genomic_DNA"/>
</dbReference>
<dbReference type="AlphaFoldDB" id="A0A0B0NNC7"/>